<reference evidence="3" key="1">
    <citation type="submission" date="2021-02" db="EMBL/GenBank/DDBJ databases">
        <authorList>
            <person name="Dougan E. K."/>
            <person name="Rhodes N."/>
            <person name="Thang M."/>
            <person name="Chan C."/>
        </authorList>
    </citation>
    <scope>NUCLEOTIDE SEQUENCE</scope>
</reference>
<accession>A0A813L9C0</accession>
<dbReference type="EMBL" id="CAJNNW010033368">
    <property type="protein sequence ID" value="CAE8718402.1"/>
    <property type="molecule type" value="Genomic_DNA"/>
</dbReference>
<proteinExistence type="predicted"/>
<organism evidence="3 4">
    <name type="scientific">Polarella glacialis</name>
    <name type="common">Dinoflagellate</name>
    <dbReference type="NCBI Taxonomy" id="89957"/>
    <lineage>
        <taxon>Eukaryota</taxon>
        <taxon>Sar</taxon>
        <taxon>Alveolata</taxon>
        <taxon>Dinophyceae</taxon>
        <taxon>Suessiales</taxon>
        <taxon>Suessiaceae</taxon>
        <taxon>Polarella</taxon>
    </lineage>
</organism>
<comment type="caution">
    <text evidence="3">The sequence shown here is derived from an EMBL/GenBank/DDBJ whole genome shotgun (WGS) entry which is preliminary data.</text>
</comment>
<dbReference type="GO" id="GO:0071493">
    <property type="term" value="P:cellular response to UV-B"/>
    <property type="evidence" value="ECO:0007669"/>
    <property type="project" value="InterPro"/>
</dbReference>
<protein>
    <recommendedName>
        <fullName evidence="6">Peroxin-7</fullName>
    </recommendedName>
</protein>
<feature type="compositionally biased region" description="Polar residues" evidence="1">
    <location>
        <begin position="420"/>
        <end position="438"/>
    </location>
</feature>
<dbReference type="GO" id="GO:0080008">
    <property type="term" value="C:Cul4-RING E3 ubiquitin ligase complex"/>
    <property type="evidence" value="ECO:0007669"/>
    <property type="project" value="InterPro"/>
</dbReference>
<dbReference type="PANTHER" id="PTHR47201">
    <property type="entry name" value="BNAC09G30780D PROTEIN"/>
    <property type="match status" value="1"/>
</dbReference>
<dbReference type="InterPro" id="IPR001680">
    <property type="entry name" value="WD40_rpt"/>
</dbReference>
<gene>
    <name evidence="2" type="ORF">PGLA1383_LOCUS7393</name>
    <name evidence="3" type="ORF">PGLA2088_LOCUS40060</name>
</gene>
<dbReference type="PANTHER" id="PTHR47201:SF1">
    <property type="entry name" value="PROTEIN DWD HYPERSENSITIVE TO UV-B 1"/>
    <property type="match status" value="1"/>
</dbReference>
<evidence type="ECO:0000313" key="4">
    <source>
        <dbReference type="Proteomes" id="UP000626109"/>
    </source>
</evidence>
<feature type="region of interest" description="Disordered" evidence="1">
    <location>
        <begin position="825"/>
        <end position="866"/>
    </location>
</feature>
<dbReference type="InterPro" id="IPR046377">
    <property type="entry name" value="DHU1"/>
</dbReference>
<feature type="compositionally biased region" description="Basic and acidic residues" evidence="1">
    <location>
        <begin position="837"/>
        <end position="849"/>
    </location>
</feature>
<sequence>MSDMESETSTPTDLAVARHVSSDVWGCIAHWLLPSEFVRLTRCSSFMFDPSERHSLWHHFCYLEGFARRAEQSLLSGSDCAVLSESDGSCWWAGPEVAWEESFRLNADAQVSGNHVFAYIRVRDEDVRVPTHVDEGDDRRNSATCAWLFDHCWRPRSCLSRAFRRMLRPCHVPLRFRELSSGRPGMLVRRARFFEGHSPTSAVAEWPIGRDPDGVWHWRLPPHTLEAAEAAEEWEDYPAVRSGPHPWGRGYGWLVELEIEAGERKRMALFQASHETSRWIHVGKRVLASKISLGQLCNEVTQHLQSLGFPSGLEACLAGTEPSTMACQVSASSLLLADLRWTQGERLQLKRATVPKNLRQAFFRDLDGFPGFQSGASSSSKSEEAVLVTRDTARPWTRLSLTRTRESIAELDSSVRQDQPRSGSRGSLAAGTSDSNLLEVQKKSSAKVKPGRSRSAGLQAVRSRPTNLDCPASGAYCTDGGGGISDSDAEEINSATAVDRGGQFSRAVSEQASQDHRRTLGPLISEQVSQPKRNIPYQQRLLMSSCGTRQFEFHPTRKGTLLAGRKDGSIAVIDHEADKTTHFLDVDSHPILGISWLHTNPQWAVIGVSQSGATSLVRYDESKPGPMENVRLEPFKHLSSLSVNCTDEYFMTSGFCVDLGLYDIVTGRRLNLFRGMHQNFINILRFAHRSPHVFATASFDHTCKVWDLRQPMAASRPVRHYKTDTMNVMCSFSPDDRHMLCSGVDATLHQFSLDSSSDASSSRFPIPAMHSNTNYRRSIYLTDGDMVATAATNESVLRIYQAATPHRFIGQLDVKGCLGQRLEHSQTSMRHMQNAPRSREYLDARERPRTSLSREGNTQQPQGVKDEYVQSLRCHPDEPRLLGALLSTSETQPDAYISMIRLGNGTATRAHRASLGL</sequence>
<feature type="compositionally biased region" description="Polar residues" evidence="1">
    <location>
        <begin position="850"/>
        <end position="862"/>
    </location>
</feature>
<dbReference type="InterPro" id="IPR036322">
    <property type="entry name" value="WD40_repeat_dom_sf"/>
</dbReference>
<dbReference type="OrthoDB" id="20669at2759"/>
<dbReference type="Proteomes" id="UP000654075">
    <property type="component" value="Unassembled WGS sequence"/>
</dbReference>
<dbReference type="Pfam" id="PF00400">
    <property type="entry name" value="WD40"/>
    <property type="match status" value="1"/>
</dbReference>
<keyword evidence="5" id="KW-1185">Reference proteome</keyword>
<dbReference type="InterPro" id="IPR015943">
    <property type="entry name" value="WD40/YVTN_repeat-like_dom_sf"/>
</dbReference>
<evidence type="ECO:0000313" key="5">
    <source>
        <dbReference type="Proteomes" id="UP000654075"/>
    </source>
</evidence>
<evidence type="ECO:0000313" key="3">
    <source>
        <dbReference type="EMBL" id="CAE8718402.1"/>
    </source>
</evidence>
<dbReference type="EMBL" id="CAJNNV010003239">
    <property type="protein sequence ID" value="CAE8588600.1"/>
    <property type="molecule type" value="Genomic_DNA"/>
</dbReference>
<dbReference type="SMART" id="SM00320">
    <property type="entry name" value="WD40"/>
    <property type="match status" value="3"/>
</dbReference>
<evidence type="ECO:0000256" key="1">
    <source>
        <dbReference type="SAM" id="MobiDB-lite"/>
    </source>
</evidence>
<evidence type="ECO:0008006" key="6">
    <source>
        <dbReference type="Google" id="ProtNLM"/>
    </source>
</evidence>
<name>A0A813L9C0_POLGL</name>
<feature type="compositionally biased region" description="Basic and acidic residues" evidence="1">
    <location>
        <begin position="410"/>
        <end position="419"/>
    </location>
</feature>
<dbReference type="Gene3D" id="2.130.10.10">
    <property type="entry name" value="YVTN repeat-like/Quinoprotein amine dehydrogenase"/>
    <property type="match status" value="1"/>
</dbReference>
<evidence type="ECO:0000313" key="2">
    <source>
        <dbReference type="EMBL" id="CAE8588600.1"/>
    </source>
</evidence>
<feature type="region of interest" description="Disordered" evidence="1">
    <location>
        <begin position="410"/>
        <end position="466"/>
    </location>
</feature>
<dbReference type="AlphaFoldDB" id="A0A813L9C0"/>
<dbReference type="Proteomes" id="UP000626109">
    <property type="component" value="Unassembled WGS sequence"/>
</dbReference>
<dbReference type="SUPFAM" id="SSF50978">
    <property type="entry name" value="WD40 repeat-like"/>
    <property type="match status" value="1"/>
</dbReference>